<dbReference type="GO" id="GO:0003908">
    <property type="term" value="F:methylated-DNA-[protein]-cysteine S-methyltransferase activity"/>
    <property type="evidence" value="ECO:0007669"/>
    <property type="project" value="UniProtKB-EC"/>
</dbReference>
<dbReference type="NCBIfam" id="TIGR00589">
    <property type="entry name" value="ogt"/>
    <property type="match status" value="1"/>
</dbReference>
<keyword evidence="6 16" id="KW-0479">Metal-binding</keyword>
<dbReference type="GO" id="GO:0043565">
    <property type="term" value="F:sequence-specific DNA binding"/>
    <property type="evidence" value="ECO:0007669"/>
    <property type="project" value="InterPro"/>
</dbReference>
<name>A0A6I4T2P4_9SPHN</name>
<evidence type="ECO:0000259" key="17">
    <source>
        <dbReference type="PROSITE" id="PS01124"/>
    </source>
</evidence>
<keyword evidence="4 18" id="KW-0489">Methyltransferase</keyword>
<evidence type="ECO:0000256" key="2">
    <source>
        <dbReference type="ARBA" id="ARBA00008711"/>
    </source>
</evidence>
<feature type="domain" description="HTH araC/xylS-type" evidence="17">
    <location>
        <begin position="86"/>
        <end position="182"/>
    </location>
</feature>
<keyword evidence="5 18" id="KW-0808">Transferase</keyword>
<dbReference type="SUPFAM" id="SSF46689">
    <property type="entry name" value="Homeodomain-like"/>
    <property type="match status" value="2"/>
</dbReference>
<feature type="binding site" evidence="16">
    <location>
        <position position="70"/>
    </location>
    <ligand>
        <name>Zn(2+)</name>
        <dbReference type="ChEBI" id="CHEBI:29105"/>
    </ligand>
</feature>
<evidence type="ECO:0000256" key="12">
    <source>
        <dbReference type="ARBA" id="ARBA00023163"/>
    </source>
</evidence>
<dbReference type="InterPro" id="IPR004026">
    <property type="entry name" value="Ada_DNA_repair_Zn-bd"/>
</dbReference>
<evidence type="ECO:0000256" key="10">
    <source>
        <dbReference type="ARBA" id="ARBA00023125"/>
    </source>
</evidence>
<dbReference type="Gene3D" id="3.30.160.70">
    <property type="entry name" value="Methylated DNA-protein cysteine methyltransferase domain"/>
    <property type="match status" value="1"/>
</dbReference>
<keyword evidence="8 16" id="KW-0862">Zinc</keyword>
<dbReference type="EMBL" id="WTYT01000001">
    <property type="protein sequence ID" value="MXO64260.1"/>
    <property type="molecule type" value="Genomic_DNA"/>
</dbReference>
<dbReference type="InterPro" id="IPR036631">
    <property type="entry name" value="MGMT_N_sf"/>
</dbReference>
<dbReference type="AlphaFoldDB" id="A0A6I4T2P4"/>
<evidence type="ECO:0000256" key="5">
    <source>
        <dbReference type="ARBA" id="ARBA00022679"/>
    </source>
</evidence>
<dbReference type="Pfam" id="PF12833">
    <property type="entry name" value="HTH_18"/>
    <property type="match status" value="1"/>
</dbReference>
<feature type="binding site" evidence="16">
    <location>
        <position position="43"/>
    </location>
    <ligand>
        <name>Zn(2+)</name>
        <dbReference type="ChEBI" id="CHEBI:29105"/>
    </ligand>
</feature>
<evidence type="ECO:0000256" key="13">
    <source>
        <dbReference type="ARBA" id="ARBA00023204"/>
    </source>
</evidence>
<dbReference type="InterPro" id="IPR009057">
    <property type="entry name" value="Homeodomain-like_sf"/>
</dbReference>
<dbReference type="PANTHER" id="PTHR10815:SF14">
    <property type="entry name" value="BIFUNCTIONAL TRANSCRIPTIONAL ACTIVATOR_DNA REPAIR ENZYME ADA"/>
    <property type="match status" value="1"/>
</dbReference>
<comment type="similarity">
    <text evidence="2">Belongs to the MGMT family.</text>
</comment>
<dbReference type="InterPro" id="IPR036217">
    <property type="entry name" value="MethylDNA_cys_MeTrfase_DNAb"/>
</dbReference>
<keyword evidence="12" id="KW-0804">Transcription</keyword>
<dbReference type="SUPFAM" id="SSF53155">
    <property type="entry name" value="Methylated DNA-protein cysteine methyltransferase domain"/>
    <property type="match status" value="1"/>
</dbReference>
<dbReference type="SMART" id="SM00342">
    <property type="entry name" value="HTH_ARAC"/>
    <property type="match status" value="1"/>
</dbReference>
<dbReference type="InterPro" id="IPR014048">
    <property type="entry name" value="MethylDNA_cys_MeTrfase_DNA-bd"/>
</dbReference>
<dbReference type="GO" id="GO:0003700">
    <property type="term" value="F:DNA-binding transcription factor activity"/>
    <property type="evidence" value="ECO:0007669"/>
    <property type="project" value="InterPro"/>
</dbReference>
<evidence type="ECO:0000256" key="11">
    <source>
        <dbReference type="ARBA" id="ARBA00023159"/>
    </source>
</evidence>
<dbReference type="InterPro" id="IPR035451">
    <property type="entry name" value="Ada-like_dom_sf"/>
</dbReference>
<dbReference type="CDD" id="cd06445">
    <property type="entry name" value="ATase"/>
    <property type="match status" value="1"/>
</dbReference>
<keyword evidence="19" id="KW-1185">Reference proteome</keyword>
<protein>
    <recommendedName>
        <fullName evidence="3">methylated-DNA--[protein]-cysteine S-methyltransferase</fullName>
        <ecNumber evidence="3">2.1.1.63</ecNumber>
    </recommendedName>
</protein>
<dbReference type="Gene3D" id="1.10.10.10">
    <property type="entry name" value="Winged helix-like DNA-binding domain superfamily/Winged helix DNA-binding domain"/>
    <property type="match status" value="1"/>
</dbReference>
<dbReference type="SUPFAM" id="SSF57884">
    <property type="entry name" value="Ada DNA repair protein, N-terminal domain (N-Ada 10)"/>
    <property type="match status" value="1"/>
</dbReference>
<dbReference type="PIRSF" id="PIRSF000409">
    <property type="entry name" value="Ada"/>
    <property type="match status" value="1"/>
</dbReference>
<dbReference type="Proteomes" id="UP000438476">
    <property type="component" value="Unassembled WGS sequence"/>
</dbReference>
<dbReference type="FunFam" id="1.10.10.10:FF:000214">
    <property type="entry name" value="Methylated-DNA--protein-cysteine methyltransferase"/>
    <property type="match status" value="1"/>
</dbReference>
<dbReference type="Gene3D" id="1.10.10.60">
    <property type="entry name" value="Homeodomain-like"/>
    <property type="match status" value="2"/>
</dbReference>
<dbReference type="EC" id="2.1.1.63" evidence="3"/>
<dbReference type="Pfam" id="PF01035">
    <property type="entry name" value="DNA_binding_1"/>
    <property type="match status" value="1"/>
</dbReference>
<reference evidence="18 19" key="1">
    <citation type="submission" date="2019-12" db="EMBL/GenBank/DDBJ databases">
        <title>Genomic-based taxomic classification of the family Erythrobacteraceae.</title>
        <authorList>
            <person name="Xu L."/>
        </authorList>
    </citation>
    <scope>NUCLEOTIDE SEQUENCE [LARGE SCALE GENOMIC DNA]</scope>
    <source>
        <strain evidence="18 19">LMG 29518</strain>
    </source>
</reference>
<dbReference type="FunFam" id="3.40.10.10:FF:000001">
    <property type="entry name" value="DNA-3-methyladenine glycosylase 2"/>
    <property type="match status" value="1"/>
</dbReference>
<keyword evidence="9" id="KW-0805">Transcription regulation</keyword>
<feature type="active site" description="Nucleophile; methyl group acceptor from either O6-methylguanine or O4-methylthymine" evidence="15">
    <location>
        <position position="316"/>
    </location>
</feature>
<dbReference type="GO" id="GO:0008270">
    <property type="term" value="F:zinc ion binding"/>
    <property type="evidence" value="ECO:0007669"/>
    <property type="project" value="InterPro"/>
</dbReference>
<comment type="catalytic activity">
    <reaction evidence="14">
        <text>a 6-O-methyl-2'-deoxyguanosine in DNA + L-cysteinyl-[protein] = S-methyl-L-cysteinyl-[protein] + a 2'-deoxyguanosine in DNA</text>
        <dbReference type="Rhea" id="RHEA:24000"/>
        <dbReference type="Rhea" id="RHEA-COMP:10131"/>
        <dbReference type="Rhea" id="RHEA-COMP:10132"/>
        <dbReference type="Rhea" id="RHEA-COMP:11367"/>
        <dbReference type="Rhea" id="RHEA-COMP:11368"/>
        <dbReference type="ChEBI" id="CHEBI:29950"/>
        <dbReference type="ChEBI" id="CHEBI:82612"/>
        <dbReference type="ChEBI" id="CHEBI:85445"/>
        <dbReference type="ChEBI" id="CHEBI:85448"/>
        <dbReference type="EC" id="2.1.1.63"/>
    </reaction>
</comment>
<feature type="binding site" evidence="16">
    <location>
        <position position="39"/>
    </location>
    <ligand>
        <name>Zn(2+)</name>
        <dbReference type="ChEBI" id="CHEBI:29105"/>
    </ligand>
</feature>
<dbReference type="GO" id="GO:0006307">
    <property type="term" value="P:DNA alkylation repair"/>
    <property type="evidence" value="ECO:0007669"/>
    <property type="project" value="UniProtKB-ARBA"/>
</dbReference>
<evidence type="ECO:0000256" key="4">
    <source>
        <dbReference type="ARBA" id="ARBA00022603"/>
    </source>
</evidence>
<evidence type="ECO:0000256" key="14">
    <source>
        <dbReference type="ARBA" id="ARBA00049348"/>
    </source>
</evidence>
<sequence>MTAQDNPISESQMAEAFRQRDRSWDGRFVVAVRTTHIYCRPSCPARRPKPENTRFYSSAEAARQAGYRPCKRCRPDDFARDRKAVMDVISWLRDAETAMPLDQLAERTGYSPSHLQKIFKTSIGLSPAAYARALRVERARAELRNGKSVSDAIYAAGFESPSRFYENMDGRLGMTPSIWRKGGEGMTIRWVEAPTTLGPVLIAASEKGVCRVAFNTPPEDLTRLFPKATIVEGDADFADLFQRVVAAVENPGRSHDIPLDVQGTVFQERIWAELCKIPPGETRSYGQLAAASDKPGASRAAGSANGANRIAVLIPCHRVIRADGSIGGYAFGEEIKRELLRRENSAQDDG</sequence>
<dbReference type="PROSITE" id="PS01124">
    <property type="entry name" value="HTH_ARAC_FAMILY_2"/>
    <property type="match status" value="1"/>
</dbReference>
<feature type="active site" description="Nucleophile; methyl group acceptor from methylphosphotriester" evidence="15">
    <location>
        <position position="39"/>
    </location>
</feature>
<comment type="caution">
    <text evidence="18">The sequence shown here is derived from an EMBL/GenBank/DDBJ whole genome shotgun (WGS) entry which is preliminary data.</text>
</comment>
<evidence type="ECO:0000313" key="18">
    <source>
        <dbReference type="EMBL" id="MXO64260.1"/>
    </source>
</evidence>
<keyword evidence="13" id="KW-0234">DNA repair</keyword>
<keyword evidence="10" id="KW-0238">DNA-binding</keyword>
<evidence type="ECO:0000256" key="9">
    <source>
        <dbReference type="ARBA" id="ARBA00023015"/>
    </source>
</evidence>
<dbReference type="SUPFAM" id="SSF46767">
    <property type="entry name" value="Methylated DNA-protein cysteine methyltransferase, C-terminal domain"/>
    <property type="match status" value="1"/>
</dbReference>
<evidence type="ECO:0000256" key="1">
    <source>
        <dbReference type="ARBA" id="ARBA00001286"/>
    </source>
</evidence>
<dbReference type="PANTHER" id="PTHR10815">
    <property type="entry name" value="METHYLATED-DNA--PROTEIN-CYSTEINE METHYLTRANSFERASE"/>
    <property type="match status" value="1"/>
</dbReference>
<evidence type="ECO:0000256" key="15">
    <source>
        <dbReference type="PIRSR" id="PIRSR000409-1"/>
    </source>
</evidence>
<evidence type="ECO:0000256" key="16">
    <source>
        <dbReference type="PIRSR" id="PIRSR000409-3"/>
    </source>
</evidence>
<evidence type="ECO:0000256" key="7">
    <source>
        <dbReference type="ARBA" id="ARBA00022763"/>
    </source>
</evidence>
<dbReference type="Pfam" id="PF02805">
    <property type="entry name" value="Ada_Zn_binding"/>
    <property type="match status" value="1"/>
</dbReference>
<gene>
    <name evidence="18" type="ORF">GRI91_00600</name>
</gene>
<dbReference type="InterPro" id="IPR018060">
    <property type="entry name" value="HTH_AraC"/>
</dbReference>
<dbReference type="OrthoDB" id="9802228at2"/>
<dbReference type="InterPro" id="IPR016221">
    <property type="entry name" value="Bifunct_regulatory_prot_Ada"/>
</dbReference>
<dbReference type="GO" id="GO:0032259">
    <property type="term" value="P:methylation"/>
    <property type="evidence" value="ECO:0007669"/>
    <property type="project" value="UniProtKB-KW"/>
</dbReference>
<proteinExistence type="inferred from homology"/>
<evidence type="ECO:0000256" key="8">
    <source>
        <dbReference type="ARBA" id="ARBA00022833"/>
    </source>
</evidence>
<keyword evidence="7" id="KW-0227">DNA damage</keyword>
<accession>A0A6I4T2P4</accession>
<organism evidence="18 19">
    <name type="scientific">Altericroceibacterium endophyticum</name>
    <dbReference type="NCBI Taxonomy" id="1808508"/>
    <lineage>
        <taxon>Bacteria</taxon>
        <taxon>Pseudomonadati</taxon>
        <taxon>Pseudomonadota</taxon>
        <taxon>Alphaproteobacteria</taxon>
        <taxon>Sphingomonadales</taxon>
        <taxon>Erythrobacteraceae</taxon>
        <taxon>Altericroceibacterium</taxon>
    </lineage>
</organism>
<evidence type="ECO:0000256" key="3">
    <source>
        <dbReference type="ARBA" id="ARBA00011918"/>
    </source>
</evidence>
<dbReference type="InterPro" id="IPR036388">
    <property type="entry name" value="WH-like_DNA-bd_sf"/>
</dbReference>
<feature type="binding site" evidence="16">
    <location>
        <position position="73"/>
    </location>
    <ligand>
        <name>Zn(2+)</name>
        <dbReference type="ChEBI" id="CHEBI:29105"/>
    </ligand>
</feature>
<comment type="catalytic activity">
    <reaction evidence="1">
        <text>a 4-O-methyl-thymidine in DNA + L-cysteinyl-[protein] = a thymidine in DNA + S-methyl-L-cysteinyl-[protein]</text>
        <dbReference type="Rhea" id="RHEA:53428"/>
        <dbReference type="Rhea" id="RHEA-COMP:10131"/>
        <dbReference type="Rhea" id="RHEA-COMP:10132"/>
        <dbReference type="Rhea" id="RHEA-COMP:13555"/>
        <dbReference type="Rhea" id="RHEA-COMP:13556"/>
        <dbReference type="ChEBI" id="CHEBI:29950"/>
        <dbReference type="ChEBI" id="CHEBI:82612"/>
        <dbReference type="ChEBI" id="CHEBI:137386"/>
        <dbReference type="ChEBI" id="CHEBI:137387"/>
        <dbReference type="EC" id="2.1.1.63"/>
    </reaction>
</comment>
<evidence type="ECO:0000256" key="6">
    <source>
        <dbReference type="ARBA" id="ARBA00022723"/>
    </source>
</evidence>
<dbReference type="Gene3D" id="3.40.10.10">
    <property type="entry name" value="DNA Methylphosphotriester Repair Domain"/>
    <property type="match status" value="1"/>
</dbReference>
<evidence type="ECO:0000313" key="19">
    <source>
        <dbReference type="Proteomes" id="UP000438476"/>
    </source>
</evidence>
<dbReference type="PROSITE" id="PS00374">
    <property type="entry name" value="MGMT"/>
    <property type="match status" value="1"/>
</dbReference>
<dbReference type="InterPro" id="IPR001497">
    <property type="entry name" value="MethylDNA_cys_MeTrfase_AS"/>
</dbReference>
<keyword evidence="11" id="KW-0010">Activator</keyword>
<comment type="cofactor">
    <cofactor evidence="16">
        <name>Zn(2+)</name>
        <dbReference type="ChEBI" id="CHEBI:29105"/>
    </cofactor>
    <text evidence="16">Binds 1 zinc ion per subunit.</text>
</comment>